<dbReference type="SUPFAM" id="SSF51905">
    <property type="entry name" value="FAD/NAD(P)-binding domain"/>
    <property type="match status" value="1"/>
</dbReference>
<protein>
    <submittedName>
        <fullName evidence="5">Anaerobic glycerol-3-phosphate dehydrogenase subunit B</fullName>
    </submittedName>
</protein>
<feature type="domain" description="FAD-dependent oxidoreductase 2 FAD-binding" evidence="4">
    <location>
        <begin position="5"/>
        <end position="406"/>
    </location>
</feature>
<dbReference type="PANTHER" id="PTHR43400">
    <property type="entry name" value="FUMARATE REDUCTASE"/>
    <property type="match status" value="1"/>
</dbReference>
<dbReference type="NCBIfam" id="TIGR03378">
    <property type="entry name" value="glycerol3P_GlpB"/>
    <property type="match status" value="1"/>
</dbReference>
<dbReference type="InterPro" id="IPR003953">
    <property type="entry name" value="FAD-dep_OxRdtase_2_FAD-bd"/>
</dbReference>
<evidence type="ECO:0000256" key="2">
    <source>
        <dbReference type="ARBA" id="ARBA00022643"/>
    </source>
</evidence>
<dbReference type="InterPro" id="IPR009158">
    <property type="entry name" value="G3P_DH_GlpB_su"/>
</dbReference>
<comment type="caution">
    <text evidence="5">The sequence shown here is derived from an EMBL/GenBank/DDBJ whole genome shotgun (WGS) entry which is preliminary data.</text>
</comment>
<keyword evidence="2" id="KW-0288">FMN</keyword>
<dbReference type="GO" id="GO:0004368">
    <property type="term" value="F:glycerol-3-phosphate dehydrogenase (quinone) activity"/>
    <property type="evidence" value="ECO:0007669"/>
    <property type="project" value="InterPro"/>
</dbReference>
<accession>A0A6L2R5J2</accession>
<dbReference type="PIRSF" id="PIRSF000141">
    <property type="entry name" value="Anaerobic_G3P_dh"/>
    <property type="match status" value="1"/>
</dbReference>
<dbReference type="Proteomes" id="UP000505077">
    <property type="component" value="Unassembled WGS sequence"/>
</dbReference>
<dbReference type="InterPro" id="IPR036188">
    <property type="entry name" value="FAD/NAD-bd_sf"/>
</dbReference>
<proteinExistence type="predicted"/>
<organism evidence="5 6">
    <name type="scientific">Candidatus Desulfovibrio kirbyi</name>
    <dbReference type="NCBI Taxonomy" id="2696086"/>
    <lineage>
        <taxon>Bacteria</taxon>
        <taxon>Pseudomonadati</taxon>
        <taxon>Thermodesulfobacteriota</taxon>
        <taxon>Desulfovibrionia</taxon>
        <taxon>Desulfovibrionales</taxon>
        <taxon>Desulfovibrionaceae</taxon>
        <taxon>Desulfovibrio</taxon>
    </lineage>
</organism>
<dbReference type="Gene3D" id="3.50.50.60">
    <property type="entry name" value="FAD/NAD(P)-binding domain"/>
    <property type="match status" value="2"/>
</dbReference>
<evidence type="ECO:0000256" key="1">
    <source>
        <dbReference type="ARBA" id="ARBA00022630"/>
    </source>
</evidence>
<dbReference type="InterPro" id="IPR050315">
    <property type="entry name" value="FAD-oxidoreductase_2"/>
</dbReference>
<name>A0A6L2R5J2_9BACT</name>
<keyword evidence="3" id="KW-0560">Oxidoreductase</keyword>
<keyword evidence="1" id="KW-0285">Flavoprotein</keyword>
<dbReference type="AlphaFoldDB" id="A0A6L2R5J2"/>
<gene>
    <name evidence="5" type="primary">glpB</name>
    <name evidence="5" type="ORF">ZNDK_0475</name>
</gene>
<dbReference type="GO" id="GO:0009331">
    <property type="term" value="C:glycerol-3-phosphate dehydrogenase (FAD) complex"/>
    <property type="evidence" value="ECO:0007669"/>
    <property type="project" value="InterPro"/>
</dbReference>
<evidence type="ECO:0000313" key="5">
    <source>
        <dbReference type="EMBL" id="GFH62704.1"/>
    </source>
</evidence>
<reference evidence="5 6" key="1">
    <citation type="journal article" date="2020" name="ISME J.">
        <title>Parallel Reductive Genome Evolution in Desulfovibrio Ectosymbionts Independently Acquired by Trichonympha Protists in the Termite Gut.</title>
        <authorList>
            <person name="Takeuchi M."/>
            <person name="Kuwahara H."/>
            <person name="Murakami T."/>
            <person name="Takahashi K."/>
            <person name="Kajitani R."/>
            <person name="Toyoda A."/>
            <person name="Itoh T."/>
            <person name="Ohkuma M."/>
            <person name="Hongoh Y."/>
        </authorList>
    </citation>
    <scope>NUCLEOTIDE SEQUENCE [LARGE SCALE GENOMIC DNA]</scope>
    <source>
        <strain evidence="5">ZnDsv-02</strain>
    </source>
</reference>
<evidence type="ECO:0000256" key="3">
    <source>
        <dbReference type="ARBA" id="ARBA00023002"/>
    </source>
</evidence>
<evidence type="ECO:0000259" key="4">
    <source>
        <dbReference type="Pfam" id="PF00890"/>
    </source>
</evidence>
<dbReference type="Pfam" id="PF00890">
    <property type="entry name" value="FAD_binding_2"/>
    <property type="match status" value="1"/>
</dbReference>
<sequence length="418" mass="44646">MRPTDVLVVGSGMAGLIAAITAASRGKSVRLAARGAGHLAVGNGCVDVLGYVDGEIVRGNPVDSISRLSGDHPYRRIGAETVAESLAFFARLCAENGFDLAGGNGENQWIPTALGSFKPTWFYTPAMNRETLSMADRIVITHMPWLKDCHADMVKACLARQRRLMSKDMYIEETAPFRAHRNLTPLAAARFVDTEAGERWLLSQLLQCLQRSSSGRRTAVLLPPILGVTRSAEIRARLSEALDADLIEMASPPPGVGGLRIRRTLLRAAAGVGVTVMENAHVVEARVQGQRCVSLVCDATGGEREVKADSFIIATGGFLNGGLVAAPGGKVCEAIFGHALPAPERTEDWTMPDMLDSQPYAKLGVQTNTRLNPITPEGDALPDNVYFAGRTLAGYDFVNEKSGMGVAIATGYHAGMNC</sequence>
<evidence type="ECO:0000313" key="6">
    <source>
        <dbReference type="Proteomes" id="UP000505077"/>
    </source>
</evidence>
<dbReference type="EMBL" id="BLLL01000004">
    <property type="protein sequence ID" value="GFH62704.1"/>
    <property type="molecule type" value="Genomic_DNA"/>
</dbReference>